<evidence type="ECO:0000313" key="3">
    <source>
        <dbReference type="EMBL" id="EEC47690.1"/>
    </source>
</evidence>
<feature type="compositionally biased region" description="Acidic residues" evidence="1">
    <location>
        <begin position="430"/>
        <end position="439"/>
    </location>
</feature>
<gene>
    <name evidence="3" type="ORF">PHATRDRAFT_46530</name>
</gene>
<dbReference type="InterPro" id="IPR049227">
    <property type="entry name" value="DUF6824"/>
</dbReference>
<dbReference type="RefSeq" id="XP_002181038.1">
    <property type="nucleotide sequence ID" value="XM_002181002.1"/>
</dbReference>
<dbReference type="EMBL" id="CM000613">
    <property type="protein sequence ID" value="EEC47690.1"/>
    <property type="molecule type" value="Genomic_DNA"/>
</dbReference>
<feature type="compositionally biased region" description="Basic and acidic residues" evidence="1">
    <location>
        <begin position="255"/>
        <end position="270"/>
    </location>
</feature>
<dbReference type="HOGENOM" id="CLU_468912_0_0_1"/>
<sequence length="582" mass="62376">MTRDNSHYPFQDIQHPHAHDVLCGRGGGTNNHVGNLHWRMLVAANKELYVSLPKRQKMLLSKSVVNAVRNQDPPGRFLQKDANTNLWSDIGDQKASEKTSQALREGAPQIKGKTQSEEEDSSTTSAQSKAAASKPPTSMPEKTGASESTDTESSVFSYSTQTFVPPRHCFPEPLQTTYPTALSVPIPSGLDSRRGTYFPPHSGPNEHVAAEPATGAINRVTLPQTTLPGYAAEPPPQLQTDGGFSFGSIVLSDAEQERLEQPTHGNRVEYGDGTDSRYGQKPGRELNSIEPVDGGLQPAGLSSGSAMSIGTQTILEEMAGVLDGELQPAGLSFGTMMSIGTAPRLETMGMSFGSVNGYARGIPATVDGGLEAIGMSFGSLSLGPTERKQLEDVLRDDSGPAFPAPAQVTGNIIPPLLQQRKSKSSLLDCSDTESEDEEDSAKISAQKSADWARMKATFEVHQSHYSGNTSRVPVSTFPLSPQDPTPSTLRFPTTNLARDFSQMSAMSDGGEFSSAGLTATANTQRFNPAGDYPDMPPPLPPPPPPSKGQNSDSDDWQQYERTLLNRGASLAAEEFNVPYQPE</sequence>
<dbReference type="OrthoDB" id="202925at2759"/>
<evidence type="ECO:0000259" key="2">
    <source>
        <dbReference type="Pfam" id="PF20710"/>
    </source>
</evidence>
<dbReference type="PaxDb" id="2850-Phatr46530"/>
<protein>
    <recommendedName>
        <fullName evidence="2">DUF6824 domain-containing protein</fullName>
    </recommendedName>
</protein>
<feature type="compositionally biased region" description="Pro residues" evidence="1">
    <location>
        <begin position="534"/>
        <end position="546"/>
    </location>
</feature>
<evidence type="ECO:0000313" key="4">
    <source>
        <dbReference type="Proteomes" id="UP000000759"/>
    </source>
</evidence>
<dbReference type="AlphaFoldDB" id="B7G1J2"/>
<evidence type="ECO:0000256" key="1">
    <source>
        <dbReference type="SAM" id="MobiDB-lite"/>
    </source>
</evidence>
<feature type="region of interest" description="Disordered" evidence="1">
    <location>
        <begin position="93"/>
        <end position="158"/>
    </location>
</feature>
<feature type="region of interest" description="Disordered" evidence="1">
    <location>
        <begin position="423"/>
        <end position="448"/>
    </location>
</feature>
<dbReference type="GeneID" id="7201604"/>
<dbReference type="Proteomes" id="UP000000759">
    <property type="component" value="Chromosome 10"/>
</dbReference>
<feature type="compositionally biased region" description="Polar residues" evidence="1">
    <location>
        <begin position="145"/>
        <end position="158"/>
    </location>
</feature>
<reference evidence="3 4" key="1">
    <citation type="journal article" date="2008" name="Nature">
        <title>The Phaeodactylum genome reveals the evolutionary history of diatom genomes.</title>
        <authorList>
            <person name="Bowler C."/>
            <person name="Allen A.E."/>
            <person name="Badger J.H."/>
            <person name="Grimwood J."/>
            <person name="Jabbari K."/>
            <person name="Kuo A."/>
            <person name="Maheswari U."/>
            <person name="Martens C."/>
            <person name="Maumus F."/>
            <person name="Otillar R.P."/>
            <person name="Rayko E."/>
            <person name="Salamov A."/>
            <person name="Vandepoele K."/>
            <person name="Beszteri B."/>
            <person name="Gruber A."/>
            <person name="Heijde M."/>
            <person name="Katinka M."/>
            <person name="Mock T."/>
            <person name="Valentin K."/>
            <person name="Verret F."/>
            <person name="Berges J.A."/>
            <person name="Brownlee C."/>
            <person name="Cadoret J.P."/>
            <person name="Chiovitti A."/>
            <person name="Choi C.J."/>
            <person name="Coesel S."/>
            <person name="De Martino A."/>
            <person name="Detter J.C."/>
            <person name="Durkin C."/>
            <person name="Falciatore A."/>
            <person name="Fournet J."/>
            <person name="Haruta M."/>
            <person name="Huysman M.J."/>
            <person name="Jenkins B.D."/>
            <person name="Jiroutova K."/>
            <person name="Jorgensen R.E."/>
            <person name="Joubert Y."/>
            <person name="Kaplan A."/>
            <person name="Kroger N."/>
            <person name="Kroth P.G."/>
            <person name="La Roche J."/>
            <person name="Lindquist E."/>
            <person name="Lommer M."/>
            <person name="Martin-Jezequel V."/>
            <person name="Lopez P.J."/>
            <person name="Lucas S."/>
            <person name="Mangogna M."/>
            <person name="McGinnis K."/>
            <person name="Medlin L.K."/>
            <person name="Montsant A."/>
            <person name="Oudot-Le Secq M.P."/>
            <person name="Napoli C."/>
            <person name="Obornik M."/>
            <person name="Parker M.S."/>
            <person name="Petit J.L."/>
            <person name="Porcel B.M."/>
            <person name="Poulsen N."/>
            <person name="Robison M."/>
            <person name="Rychlewski L."/>
            <person name="Rynearson T.A."/>
            <person name="Schmutz J."/>
            <person name="Shapiro H."/>
            <person name="Siaut M."/>
            <person name="Stanley M."/>
            <person name="Sussman M.R."/>
            <person name="Taylor A.R."/>
            <person name="Vardi A."/>
            <person name="von Dassow P."/>
            <person name="Vyverman W."/>
            <person name="Willis A."/>
            <person name="Wyrwicz L.S."/>
            <person name="Rokhsar D.S."/>
            <person name="Weissenbach J."/>
            <person name="Armbrust E.V."/>
            <person name="Green B.R."/>
            <person name="Van de Peer Y."/>
            <person name="Grigoriev I.V."/>
        </authorList>
    </citation>
    <scope>NUCLEOTIDE SEQUENCE [LARGE SCALE GENOMIC DNA]</scope>
    <source>
        <strain evidence="3 4">CCAP 1055/1</strain>
    </source>
</reference>
<proteinExistence type="predicted"/>
<dbReference type="Pfam" id="PF20710">
    <property type="entry name" value="DUF6824"/>
    <property type="match status" value="1"/>
</dbReference>
<feature type="region of interest" description="Disordered" evidence="1">
    <location>
        <begin position="523"/>
        <end position="582"/>
    </location>
</feature>
<dbReference type="eggNOG" id="ENOG502SQXH">
    <property type="taxonomic scope" value="Eukaryota"/>
</dbReference>
<feature type="region of interest" description="Disordered" evidence="1">
    <location>
        <begin position="255"/>
        <end position="293"/>
    </location>
</feature>
<name>B7G1J2_PHATC</name>
<keyword evidence="4" id="KW-1185">Reference proteome</keyword>
<dbReference type="KEGG" id="pti:PHATRDRAFT_46530"/>
<accession>B7G1J2</accession>
<dbReference type="InParanoid" id="B7G1J2"/>
<feature type="domain" description="DUF6824" evidence="2">
    <location>
        <begin position="20"/>
        <end position="105"/>
    </location>
</feature>
<organism evidence="3 4">
    <name type="scientific">Phaeodactylum tricornutum (strain CCAP 1055/1)</name>
    <dbReference type="NCBI Taxonomy" id="556484"/>
    <lineage>
        <taxon>Eukaryota</taxon>
        <taxon>Sar</taxon>
        <taxon>Stramenopiles</taxon>
        <taxon>Ochrophyta</taxon>
        <taxon>Bacillariophyta</taxon>
        <taxon>Bacillariophyceae</taxon>
        <taxon>Bacillariophycidae</taxon>
        <taxon>Naviculales</taxon>
        <taxon>Phaeodactylaceae</taxon>
        <taxon>Phaeodactylum</taxon>
    </lineage>
</organism>
<feature type="compositionally biased region" description="Low complexity" evidence="1">
    <location>
        <begin position="122"/>
        <end position="136"/>
    </location>
</feature>
<reference evidence="4" key="2">
    <citation type="submission" date="2008-08" db="EMBL/GenBank/DDBJ databases">
        <authorList>
            <consortium name="Diatom Consortium"/>
            <person name="Grigoriev I."/>
            <person name="Grimwood J."/>
            <person name="Kuo A."/>
            <person name="Otillar R.P."/>
            <person name="Salamov A."/>
            <person name="Detter J.C."/>
            <person name="Lindquist E."/>
            <person name="Shapiro H."/>
            <person name="Lucas S."/>
            <person name="Glavina del Rio T."/>
            <person name="Pitluck S."/>
            <person name="Rokhsar D."/>
            <person name="Bowler C."/>
        </authorList>
    </citation>
    <scope>GENOME REANNOTATION</scope>
    <source>
        <strain evidence="4">CCAP 1055/1</strain>
    </source>
</reference>